<evidence type="ECO:0000259" key="2">
    <source>
        <dbReference type="SMART" id="SM00225"/>
    </source>
</evidence>
<dbReference type="InterPro" id="IPR000210">
    <property type="entry name" value="BTB/POZ_dom"/>
</dbReference>
<evidence type="ECO:0000313" key="3">
    <source>
        <dbReference type="EMBL" id="ULT95101.1"/>
    </source>
</evidence>
<evidence type="ECO:0000313" key="5">
    <source>
        <dbReference type="Proteomes" id="UP000827892"/>
    </source>
</evidence>
<reference evidence="3 5" key="2">
    <citation type="submission" date="2022-05" db="EMBL/GenBank/DDBJ databases">
        <title>Chromosome-level reference genomes for two strains of Caenorhabditis briggsae: an improved platform for comparative genomics.</title>
        <authorList>
            <person name="Stevens L."/>
            <person name="Andersen E.C."/>
        </authorList>
    </citation>
    <scope>NUCLEOTIDE SEQUENCE [LARGE SCALE GENOMIC DNA]</scope>
    <source>
        <strain evidence="3">QX1410_ONT</strain>
        <tissue evidence="3">Whole-organism</tissue>
    </source>
</reference>
<evidence type="ECO:0000256" key="1">
    <source>
        <dbReference type="SAM" id="MobiDB-lite"/>
    </source>
</evidence>
<dbReference type="PANTHER" id="PTHR47022:SF4">
    <property type="entry name" value="BTB DOMAIN-CONTAINING PROTEIN"/>
    <property type="match status" value="1"/>
</dbReference>
<organism evidence="3 5">
    <name type="scientific">Caenorhabditis briggsae</name>
    <dbReference type="NCBI Taxonomy" id="6238"/>
    <lineage>
        <taxon>Eukaryota</taxon>
        <taxon>Metazoa</taxon>
        <taxon>Ecdysozoa</taxon>
        <taxon>Nematoda</taxon>
        <taxon>Chromadorea</taxon>
        <taxon>Rhabditida</taxon>
        <taxon>Rhabditina</taxon>
        <taxon>Rhabditomorpha</taxon>
        <taxon>Rhabditoidea</taxon>
        <taxon>Rhabditidae</taxon>
        <taxon>Peloderinae</taxon>
        <taxon>Caenorhabditis</taxon>
    </lineage>
</organism>
<feature type="compositionally biased region" description="Acidic residues" evidence="1">
    <location>
        <begin position="296"/>
        <end position="324"/>
    </location>
</feature>
<dbReference type="EMBL" id="CP090894">
    <property type="protein sequence ID" value="ULT95101.1"/>
    <property type="molecule type" value="Genomic_DNA"/>
</dbReference>
<evidence type="ECO:0000313" key="6">
    <source>
        <dbReference type="Proteomes" id="UP000829354"/>
    </source>
</evidence>
<feature type="region of interest" description="Disordered" evidence="1">
    <location>
        <begin position="296"/>
        <end position="330"/>
    </location>
</feature>
<name>A0AAE9D624_CAEBR</name>
<dbReference type="InterPro" id="IPR011333">
    <property type="entry name" value="SKP1/BTB/POZ_sf"/>
</dbReference>
<feature type="domain" description="BTB" evidence="2">
    <location>
        <begin position="140"/>
        <end position="235"/>
    </location>
</feature>
<dbReference type="SUPFAM" id="SSF54695">
    <property type="entry name" value="POZ domain"/>
    <property type="match status" value="1"/>
</dbReference>
<sequence>MGDDLWKIPEVIKTLDIPVDSAVRLKVKIPIGDVLGLVWTGYWTVLNTAQGQFELKCEETSLCPWKLLAQVDTKFIGEGQTPELNFRNEIQFSQRMKSWKLSPIDQGRKYNKIELKLIRKSACGIRQENYINIDVQNKWLDARICSNDGSMKVYANSGVLALNSSVLRKHFEEKGILNDIIVPSSLFPALRKLLNFLHPPFSIEKETVGKVLELAQHWEMHQVLSKYESFLIKHRSYGQEATVKNIKLAEKFKMKNLLEEVLWNDARCVYTLLQENCFSTWTRAAIFEFILEIEDEDFEENEENDEEESENEDDGYSIDSDDGVGDLLNI</sequence>
<dbReference type="Pfam" id="PF00651">
    <property type="entry name" value="BTB"/>
    <property type="match status" value="1"/>
</dbReference>
<proteinExistence type="predicted"/>
<keyword evidence="6" id="KW-1185">Reference proteome</keyword>
<evidence type="ECO:0000313" key="4">
    <source>
        <dbReference type="EMBL" id="UMM28310.1"/>
    </source>
</evidence>
<dbReference type="SMART" id="SM00225">
    <property type="entry name" value="BTB"/>
    <property type="match status" value="1"/>
</dbReference>
<dbReference type="EMBL" id="CP092623">
    <property type="protein sequence ID" value="UMM28310.1"/>
    <property type="molecule type" value="Genomic_DNA"/>
</dbReference>
<dbReference type="Proteomes" id="UP000827892">
    <property type="component" value="Chromosome IV"/>
</dbReference>
<reference evidence="4 6" key="1">
    <citation type="submission" date="2022-04" db="EMBL/GenBank/DDBJ databases">
        <title>Chromosome-level reference genomes for two strains of Caenorhabditis briggsae: an improved platform for comparative genomics.</title>
        <authorList>
            <person name="Stevens L."/>
            <person name="Andersen E."/>
        </authorList>
    </citation>
    <scope>NUCLEOTIDE SEQUENCE [LARGE SCALE GENOMIC DNA]</scope>
    <source>
        <strain evidence="4">VX34</strain>
        <tissue evidence="4">Whole-organism</tissue>
    </source>
</reference>
<protein>
    <recommendedName>
        <fullName evidence="2">BTB domain-containing protein</fullName>
    </recommendedName>
</protein>
<dbReference type="Gene3D" id="3.30.710.10">
    <property type="entry name" value="Potassium Channel Kv1.1, Chain A"/>
    <property type="match status" value="1"/>
</dbReference>
<dbReference type="PANTHER" id="PTHR47022">
    <property type="entry name" value="BTB AND MATH DOMAIN-CONTAINING PROTEIN 36-RELATED"/>
    <property type="match status" value="1"/>
</dbReference>
<accession>A0AAE9D624</accession>
<dbReference type="AlphaFoldDB" id="A0AAE9D624"/>
<dbReference type="Proteomes" id="UP000829354">
    <property type="component" value="Chromosome IV"/>
</dbReference>
<gene>
    <name evidence="3" type="ORF">L3Y34_004084</name>
    <name evidence="4" type="ORF">L5515_011208</name>
</gene>